<name>A0ABM1SFQ1_LIMPO</name>
<protein>
    <submittedName>
        <fullName evidence="4">Uncharacterized protein LOC111085916</fullName>
    </submittedName>
</protein>
<keyword evidence="1" id="KW-0812">Transmembrane</keyword>
<keyword evidence="1" id="KW-0472">Membrane</keyword>
<sequence length="159" mass="16598">MRLMVLLLLVCCFLPVFTSAITPDNNKNEASRQDAAATGIGTNILTSLTNLLSPSSSSSSPLILLLLLPLLSFLYILSAAGPLFSSLINSGLGNLGNLGPGSLPGLLTGTGVAAAANPGFYYRKQRSANVDGGSAFWDILTTVEDALKKYENGESNSQF</sequence>
<evidence type="ECO:0000313" key="3">
    <source>
        <dbReference type="Proteomes" id="UP000694941"/>
    </source>
</evidence>
<organism evidence="3 4">
    <name type="scientific">Limulus polyphemus</name>
    <name type="common">Atlantic horseshoe crab</name>
    <dbReference type="NCBI Taxonomy" id="6850"/>
    <lineage>
        <taxon>Eukaryota</taxon>
        <taxon>Metazoa</taxon>
        <taxon>Ecdysozoa</taxon>
        <taxon>Arthropoda</taxon>
        <taxon>Chelicerata</taxon>
        <taxon>Merostomata</taxon>
        <taxon>Xiphosura</taxon>
        <taxon>Limulidae</taxon>
        <taxon>Limulus</taxon>
    </lineage>
</organism>
<dbReference type="RefSeq" id="XP_022242456.1">
    <property type="nucleotide sequence ID" value="XM_022386748.1"/>
</dbReference>
<feature type="chain" id="PRO_5046255003" evidence="2">
    <location>
        <begin position="21"/>
        <end position="159"/>
    </location>
</feature>
<dbReference type="Proteomes" id="UP000694941">
    <property type="component" value="Unplaced"/>
</dbReference>
<gene>
    <name evidence="4" type="primary">LOC111085916</name>
</gene>
<feature type="transmembrane region" description="Helical" evidence="1">
    <location>
        <begin position="62"/>
        <end position="84"/>
    </location>
</feature>
<reference evidence="4" key="1">
    <citation type="submission" date="2025-08" db="UniProtKB">
        <authorList>
            <consortium name="RefSeq"/>
        </authorList>
    </citation>
    <scope>IDENTIFICATION</scope>
    <source>
        <tissue evidence="4">Muscle</tissue>
    </source>
</reference>
<proteinExistence type="predicted"/>
<evidence type="ECO:0000256" key="2">
    <source>
        <dbReference type="SAM" id="SignalP"/>
    </source>
</evidence>
<keyword evidence="1" id="KW-1133">Transmembrane helix</keyword>
<feature type="signal peptide" evidence="2">
    <location>
        <begin position="1"/>
        <end position="20"/>
    </location>
</feature>
<accession>A0ABM1SFQ1</accession>
<evidence type="ECO:0000256" key="1">
    <source>
        <dbReference type="SAM" id="Phobius"/>
    </source>
</evidence>
<keyword evidence="2" id="KW-0732">Signal</keyword>
<dbReference type="GeneID" id="111085916"/>
<keyword evidence="3" id="KW-1185">Reference proteome</keyword>
<evidence type="ECO:0000313" key="4">
    <source>
        <dbReference type="RefSeq" id="XP_022242456.1"/>
    </source>
</evidence>